<gene>
    <name evidence="9" type="primary">eea1</name>
</gene>
<reference evidence="9 10" key="1">
    <citation type="journal article" date="2011" name="Genome Biol. Evol.">
        <title>Integration of the genetic map and genome assembly of fugu facilitates insights into distinct features of genome evolution in teleosts and mammals.</title>
        <authorList>
            <person name="Kai W."/>
            <person name="Kikuchi K."/>
            <person name="Tohari S."/>
            <person name="Chew A.K."/>
            <person name="Tay A."/>
            <person name="Fujiwara A."/>
            <person name="Hosoya S."/>
            <person name="Suetake H."/>
            <person name="Naruse K."/>
            <person name="Brenner S."/>
            <person name="Suzuki Y."/>
            <person name="Venkatesh B."/>
        </authorList>
    </citation>
    <scope>NUCLEOTIDE SEQUENCE [LARGE SCALE GENOMIC DNA]</scope>
</reference>
<keyword evidence="3" id="KW-0862">Zinc</keyword>
<dbReference type="InterPro" id="IPR017455">
    <property type="entry name" value="Znf_FYVE-rel"/>
</dbReference>
<dbReference type="Gene3D" id="3.30.40.10">
    <property type="entry name" value="Zinc/RING finger domain, C3HC4 (zinc finger)"/>
    <property type="match status" value="1"/>
</dbReference>
<name>A0A674MKG5_TAKRU</name>
<dbReference type="Gene3D" id="1.10.287.1490">
    <property type="match status" value="2"/>
</dbReference>
<evidence type="ECO:0000259" key="8">
    <source>
        <dbReference type="PROSITE" id="PS50178"/>
    </source>
</evidence>
<dbReference type="CDD" id="cd15730">
    <property type="entry name" value="FYVE_EEA1"/>
    <property type="match status" value="1"/>
</dbReference>
<dbReference type="InterPro" id="IPR000306">
    <property type="entry name" value="Znf_FYVE"/>
</dbReference>
<keyword evidence="1" id="KW-0479">Metal-binding</keyword>
<dbReference type="InterPro" id="IPR011011">
    <property type="entry name" value="Znf_FYVE_PHD"/>
</dbReference>
<dbReference type="PANTHER" id="PTHR23164">
    <property type="entry name" value="EARLY ENDOSOME ANTIGEN 1"/>
    <property type="match status" value="1"/>
</dbReference>
<feature type="region of interest" description="Disordered" evidence="6">
    <location>
        <begin position="1"/>
        <end position="25"/>
    </location>
</feature>
<feature type="compositionally biased region" description="Basic and acidic residues" evidence="6">
    <location>
        <begin position="412"/>
        <end position="431"/>
    </location>
</feature>
<dbReference type="GO" id="GO:0005769">
    <property type="term" value="C:early endosome"/>
    <property type="evidence" value="ECO:0007669"/>
    <property type="project" value="TreeGrafter"/>
</dbReference>
<dbReference type="Ensembl" id="ENSTRUT00000080478.1">
    <property type="protein sequence ID" value="ENSTRUP00000061469.1"/>
    <property type="gene ID" value="ENSTRUG00000006881.3"/>
</dbReference>
<feature type="domain" description="FYVE-type" evidence="8">
    <location>
        <begin position="1163"/>
        <end position="1221"/>
    </location>
</feature>
<keyword evidence="2 4" id="KW-0863">Zinc-finger</keyword>
<dbReference type="Proteomes" id="UP000005226">
    <property type="component" value="Chromosome 9"/>
</dbReference>
<evidence type="ECO:0000259" key="7">
    <source>
        <dbReference type="PROSITE" id="PS50157"/>
    </source>
</evidence>
<evidence type="ECO:0000256" key="1">
    <source>
        <dbReference type="ARBA" id="ARBA00022723"/>
    </source>
</evidence>
<protein>
    <submittedName>
        <fullName evidence="9">Early endosome antigen 1</fullName>
    </submittedName>
</protein>
<reference evidence="9" key="2">
    <citation type="submission" date="2025-08" db="UniProtKB">
        <authorList>
            <consortium name="Ensembl"/>
        </authorList>
    </citation>
    <scope>IDENTIFICATION</scope>
</reference>
<dbReference type="GO" id="GO:0008270">
    <property type="term" value="F:zinc ion binding"/>
    <property type="evidence" value="ECO:0007669"/>
    <property type="project" value="UniProtKB-KW"/>
</dbReference>
<dbReference type="GO" id="GO:0006897">
    <property type="term" value="P:endocytosis"/>
    <property type="evidence" value="ECO:0007669"/>
    <property type="project" value="TreeGrafter"/>
</dbReference>
<keyword evidence="10" id="KW-1185">Reference proteome</keyword>
<evidence type="ECO:0000313" key="9">
    <source>
        <dbReference type="Ensembl" id="ENSTRUP00000061469.1"/>
    </source>
</evidence>
<dbReference type="PANTHER" id="PTHR23164:SF30">
    <property type="entry name" value="EARLY ENDOSOME ANTIGEN 1"/>
    <property type="match status" value="1"/>
</dbReference>
<dbReference type="PROSITE" id="PS50178">
    <property type="entry name" value="ZF_FYVE"/>
    <property type="match status" value="1"/>
</dbReference>
<feature type="region of interest" description="Disordered" evidence="6">
    <location>
        <begin position="833"/>
        <end position="895"/>
    </location>
</feature>
<feature type="domain" description="C2H2-type" evidence="7">
    <location>
        <begin position="29"/>
        <end position="58"/>
    </location>
</feature>
<dbReference type="PROSITE" id="PS50157">
    <property type="entry name" value="ZINC_FINGER_C2H2_2"/>
    <property type="match status" value="1"/>
</dbReference>
<sequence>MTPGKGGSQNAESEPPSADLNHDQTSEGFICPQCMKSHNSAEELFKHYDLFHDTGELPAHVAPTREDLTMLRQEVQDLHASLKEERWFSGELKKELDKVQGHLKQSDGQTDPAESALERKLNEAETEKFNIKQMKDLFEQKAAQLATEIVDLKSRLDEEKSLREAADHKLAKLTEQLQKEKQENDRLQTELLQRPGVEDVEVLQKELVQVQTLMDSMSREREEESERLKTHYEELEANHINAEMTISQLKAELEKGPQEVAVYTKEIHELKSSLNSLQQQSQSLSEKLARKEKEHLQLKEMLATETTTKKNVQDGLREREQEVQELQSRVIGAEASLQKARADLQERSEEVAKLKIEMGELEVKHAELKVERKQLEQQREEKESHGAQQQTEISQLHAKLLETERQLGEVEGRLKEQRQLSGEKLKDREQQAADLQLKLSRTEEQLKESATKNTDLQHQLEKAKQQHQELQVLQQNTNGKLREAQNDLEQVLRQIGDKDQKIQNLEALLQKSKDIVSQLEAERDDLCAKIQAGEGETAVLNQLKEKNQALQGQVTQLTDKLKNQSESNKQAQDNLHKQVQEQKTLLRSAQDRAHTMETTVTELTAQLTDSKEKVSQLDAQVLKAKTEMLLSAEAAKAAQKANMENSLETAQHALQDKQQELNKVQKKIEEQAQSLKEKREQCTQLETNLKEYKDKVLSSEQHVEQLQSLNKRLESQLGELQTTHEQVQQEVQNLQKEGTEMKQKAKEVRSLKEEIKTKTTALTDVQQQLKCSEQDRATLTMNLDKINQEQTKLNSKLQNLMADLQKAQQEKEAHKKEVGSLQENLANNKKALKESQNALDAERKTHKSAAEEESQLRMQVSGLSEELTSEKCRTTELQQALEQSQESHSKLQSDFYGKESEVSALHQDLKVRRKEWTSALSLWADLKEPSVKSQELEKRNQKLQQQEQTLNDSEKQQVSFALTCIFVAFQELGELQEAKQLLIQQKLELQTRVEAAQDDLEQERTEHQATKDSILQQKEQFLIQCCLKQLAEKKAKEEQVKRGEEAEAKLNVQVTALNENVATLKREWQSSQRRVGELEKHTDELRGEIAVLEATVQNNQDERRALLERCVKGEGEIEKLQAKVVELRRKLEDTTAAMQELGRENQSLQIKQSQSLTRKWTEDNEVQNCMACGKGFSVTVRKHHCRHCGNIFCAECSSRNALTPSSKKPVRVCETCFEELQG</sequence>
<evidence type="ECO:0000256" key="2">
    <source>
        <dbReference type="ARBA" id="ARBA00022771"/>
    </source>
</evidence>
<feature type="region of interest" description="Disordered" evidence="6">
    <location>
        <begin position="412"/>
        <end position="432"/>
    </location>
</feature>
<dbReference type="SUPFAM" id="SSF57903">
    <property type="entry name" value="FYVE/PHD zinc finger"/>
    <property type="match status" value="1"/>
</dbReference>
<dbReference type="GeneTree" id="ENSGT00940000156910"/>
<organism evidence="9 10">
    <name type="scientific">Takifugu rubripes</name>
    <name type="common">Japanese pufferfish</name>
    <name type="synonym">Fugu rubripes</name>
    <dbReference type="NCBI Taxonomy" id="31033"/>
    <lineage>
        <taxon>Eukaryota</taxon>
        <taxon>Metazoa</taxon>
        <taxon>Chordata</taxon>
        <taxon>Craniata</taxon>
        <taxon>Vertebrata</taxon>
        <taxon>Euteleostomi</taxon>
        <taxon>Actinopterygii</taxon>
        <taxon>Neopterygii</taxon>
        <taxon>Teleostei</taxon>
        <taxon>Neoteleostei</taxon>
        <taxon>Acanthomorphata</taxon>
        <taxon>Eupercaria</taxon>
        <taxon>Tetraodontiformes</taxon>
        <taxon>Tetradontoidea</taxon>
        <taxon>Tetraodontidae</taxon>
        <taxon>Takifugu</taxon>
    </lineage>
</organism>
<dbReference type="Gene3D" id="1.20.5.390">
    <property type="entry name" value="L1 transposable element, trimerization domain"/>
    <property type="match status" value="1"/>
</dbReference>
<dbReference type="AlphaFoldDB" id="A0A674MKG5"/>
<feature type="compositionally biased region" description="Polar residues" evidence="6">
    <location>
        <begin position="560"/>
        <end position="573"/>
    </location>
</feature>
<evidence type="ECO:0000256" key="5">
    <source>
        <dbReference type="SAM" id="Coils"/>
    </source>
</evidence>
<evidence type="ECO:0000256" key="4">
    <source>
        <dbReference type="PROSITE-ProRule" id="PRU00042"/>
    </source>
</evidence>
<dbReference type="SMART" id="SM00064">
    <property type="entry name" value="FYVE"/>
    <property type="match status" value="1"/>
</dbReference>
<dbReference type="FunFam" id="3.30.40.10:FF:000180">
    <property type="entry name" value="Early endosome antigen 1"/>
    <property type="match status" value="1"/>
</dbReference>
<reference evidence="9" key="3">
    <citation type="submission" date="2025-09" db="UniProtKB">
        <authorList>
            <consortium name="Ensembl"/>
        </authorList>
    </citation>
    <scope>IDENTIFICATION</scope>
</reference>
<dbReference type="SUPFAM" id="SSF57997">
    <property type="entry name" value="Tropomyosin"/>
    <property type="match status" value="1"/>
</dbReference>
<evidence type="ECO:0000256" key="3">
    <source>
        <dbReference type="ARBA" id="ARBA00022833"/>
    </source>
</evidence>
<dbReference type="InterPro" id="IPR013087">
    <property type="entry name" value="Znf_C2H2_type"/>
</dbReference>
<feature type="region of interest" description="Disordered" evidence="6">
    <location>
        <begin position="560"/>
        <end position="580"/>
    </location>
</feature>
<accession>A0A674MKG5</accession>
<dbReference type="InterPro" id="IPR013083">
    <property type="entry name" value="Znf_RING/FYVE/PHD"/>
</dbReference>
<feature type="compositionally biased region" description="Basic and acidic residues" evidence="6">
    <location>
        <begin position="885"/>
        <end position="895"/>
    </location>
</feature>
<feature type="coiled-coil region" evidence="5">
    <location>
        <begin position="933"/>
        <end position="1151"/>
    </location>
</feature>
<evidence type="ECO:0000313" key="10">
    <source>
        <dbReference type="Proteomes" id="UP000005226"/>
    </source>
</evidence>
<keyword evidence="5" id="KW-0175">Coiled coil</keyword>
<proteinExistence type="predicted"/>
<dbReference type="Pfam" id="PF01363">
    <property type="entry name" value="FYVE"/>
    <property type="match status" value="1"/>
</dbReference>
<evidence type="ECO:0000256" key="6">
    <source>
        <dbReference type="SAM" id="MobiDB-lite"/>
    </source>
</evidence>
<dbReference type="GO" id="GO:0005545">
    <property type="term" value="F:1-phosphatidylinositol binding"/>
    <property type="evidence" value="ECO:0007669"/>
    <property type="project" value="TreeGrafter"/>
</dbReference>